<dbReference type="GO" id="GO:0004081">
    <property type="term" value="F:bis(5'-nucleosyl)-tetraphosphatase (asymmetrical) activity"/>
    <property type="evidence" value="ECO:0007669"/>
    <property type="project" value="TreeGrafter"/>
</dbReference>
<evidence type="ECO:0000259" key="4">
    <source>
        <dbReference type="PROSITE" id="PS51462"/>
    </source>
</evidence>
<comment type="similarity">
    <text evidence="2">Belongs to the Nudix hydrolase family.</text>
</comment>
<dbReference type="EMBL" id="LBWG01000007">
    <property type="protein sequence ID" value="KKR04462.1"/>
    <property type="molecule type" value="Genomic_DNA"/>
</dbReference>
<dbReference type="PANTHER" id="PTHR21340:SF0">
    <property type="entry name" value="BIS(5'-NUCLEOSYL)-TETRAPHOSPHATASE [ASYMMETRICAL]"/>
    <property type="match status" value="1"/>
</dbReference>
<dbReference type="InterPro" id="IPR020476">
    <property type="entry name" value="Nudix_hydrolase"/>
</dbReference>
<evidence type="ECO:0000256" key="2">
    <source>
        <dbReference type="RuleBase" id="RU003476"/>
    </source>
</evidence>
<dbReference type="PRINTS" id="PR00502">
    <property type="entry name" value="NUDIXFAMILY"/>
</dbReference>
<evidence type="ECO:0000256" key="1">
    <source>
        <dbReference type="ARBA" id="ARBA00022801"/>
    </source>
</evidence>
<dbReference type="PROSITE" id="PS51462">
    <property type="entry name" value="NUDIX"/>
    <property type="match status" value="1"/>
</dbReference>
<dbReference type="PANTHER" id="PTHR21340">
    <property type="entry name" value="DIADENOSINE 5,5-P1,P4-TETRAPHOSPHATE PYROPHOSPHOHYDROLASE MUTT"/>
    <property type="match status" value="1"/>
</dbReference>
<evidence type="ECO:0000313" key="6">
    <source>
        <dbReference type="Proteomes" id="UP000033935"/>
    </source>
</evidence>
<evidence type="ECO:0000256" key="3">
    <source>
        <dbReference type="SAM" id="MobiDB-lite"/>
    </source>
</evidence>
<accession>A0A0G0QS45</accession>
<gene>
    <name evidence="5" type="ORF">UT30_C0007G0018</name>
</gene>
<dbReference type="PROSITE" id="PS00893">
    <property type="entry name" value="NUDIX_BOX"/>
    <property type="match status" value="1"/>
</dbReference>
<dbReference type="SUPFAM" id="SSF55811">
    <property type="entry name" value="Nudix"/>
    <property type="match status" value="1"/>
</dbReference>
<dbReference type="GO" id="GO:0006754">
    <property type="term" value="P:ATP biosynthetic process"/>
    <property type="evidence" value="ECO:0007669"/>
    <property type="project" value="TreeGrafter"/>
</dbReference>
<dbReference type="GO" id="GO:0006167">
    <property type="term" value="P:AMP biosynthetic process"/>
    <property type="evidence" value="ECO:0007669"/>
    <property type="project" value="TreeGrafter"/>
</dbReference>
<keyword evidence="1 2" id="KW-0378">Hydrolase</keyword>
<feature type="region of interest" description="Disordered" evidence="3">
    <location>
        <begin position="1"/>
        <end position="28"/>
    </location>
</feature>
<sequence>MRVKKSMPQKIQQRVSTRQVPERSLKKEPVQREVSAGGIVFRKVGNTISFAVMKDSYGKWTFPKGHVELGEDLEEAAARETLEELGLEQIRLLDYLGKIDIWFRDKFYKKGQLIHKDIHYYLFQTLAESELHPDPEEHVYEAKWVSLSKVERVSSYADMVPIVKRAIEILKQTQK</sequence>
<protein>
    <submittedName>
        <fullName evidence="5">MutT/nudix family protein</fullName>
    </submittedName>
</protein>
<comment type="caution">
    <text evidence="5">The sequence shown here is derived from an EMBL/GenBank/DDBJ whole genome shotgun (WGS) entry which is preliminary data.</text>
</comment>
<feature type="domain" description="Nudix hydrolase" evidence="4">
    <location>
        <begin position="31"/>
        <end position="171"/>
    </location>
</feature>
<dbReference type="Proteomes" id="UP000033935">
    <property type="component" value="Unassembled WGS sequence"/>
</dbReference>
<dbReference type="InterPro" id="IPR051325">
    <property type="entry name" value="Nudix_hydrolase_domain"/>
</dbReference>
<dbReference type="InterPro" id="IPR020084">
    <property type="entry name" value="NUDIX_hydrolase_CS"/>
</dbReference>
<dbReference type="InterPro" id="IPR015797">
    <property type="entry name" value="NUDIX_hydrolase-like_dom_sf"/>
</dbReference>
<dbReference type="AlphaFoldDB" id="A0A0G0QS45"/>
<reference evidence="5 6" key="1">
    <citation type="journal article" date="2015" name="Nature">
        <title>rRNA introns, odd ribosomes, and small enigmatic genomes across a large radiation of phyla.</title>
        <authorList>
            <person name="Brown C.T."/>
            <person name="Hug L.A."/>
            <person name="Thomas B.C."/>
            <person name="Sharon I."/>
            <person name="Castelle C.J."/>
            <person name="Singh A."/>
            <person name="Wilkins M.J."/>
            <person name="Williams K.H."/>
            <person name="Banfield J.F."/>
        </authorList>
    </citation>
    <scope>NUCLEOTIDE SEQUENCE [LARGE SCALE GENOMIC DNA]</scope>
</reference>
<organism evidence="5 6">
    <name type="scientific">Candidatus Uhrbacteria bacterium GW2011_GWF2_39_13</name>
    <dbReference type="NCBI Taxonomy" id="1618995"/>
    <lineage>
        <taxon>Bacteria</taxon>
        <taxon>Candidatus Uhriibacteriota</taxon>
    </lineage>
</organism>
<feature type="compositionally biased region" description="Polar residues" evidence="3">
    <location>
        <begin position="9"/>
        <end position="19"/>
    </location>
</feature>
<dbReference type="CDD" id="cd03673">
    <property type="entry name" value="NUDIX_Ap6A_hydrolase"/>
    <property type="match status" value="1"/>
</dbReference>
<proteinExistence type="inferred from homology"/>
<name>A0A0G0QS45_9BACT</name>
<dbReference type="InterPro" id="IPR000086">
    <property type="entry name" value="NUDIX_hydrolase_dom"/>
</dbReference>
<evidence type="ECO:0000313" key="5">
    <source>
        <dbReference type="EMBL" id="KKR04462.1"/>
    </source>
</evidence>
<dbReference type="Pfam" id="PF00293">
    <property type="entry name" value="NUDIX"/>
    <property type="match status" value="1"/>
</dbReference>
<dbReference type="Gene3D" id="3.90.79.10">
    <property type="entry name" value="Nucleoside Triphosphate Pyrophosphohydrolase"/>
    <property type="match status" value="1"/>
</dbReference>